<dbReference type="GO" id="GO:0008168">
    <property type="term" value="F:methyltransferase activity"/>
    <property type="evidence" value="ECO:0007669"/>
    <property type="project" value="UniProtKB-KW"/>
</dbReference>
<keyword evidence="2" id="KW-0489">Methyltransferase</keyword>
<dbReference type="InterPro" id="IPR029063">
    <property type="entry name" value="SAM-dependent_MTases_sf"/>
</dbReference>
<dbReference type="Gene3D" id="3.40.50.150">
    <property type="entry name" value="Vaccinia Virus protein VP39"/>
    <property type="match status" value="1"/>
</dbReference>
<dbReference type="Proteomes" id="UP001231941">
    <property type="component" value="Unassembled WGS sequence"/>
</dbReference>
<dbReference type="RefSeq" id="WP_305991550.1">
    <property type="nucleotide sequence ID" value="NZ_JAVAMP010000002.1"/>
</dbReference>
<name>A0ABT9IY65_9BACL</name>
<dbReference type="EMBL" id="JAVAMP010000002">
    <property type="protein sequence ID" value="MDP5274265.1"/>
    <property type="molecule type" value="Genomic_DNA"/>
</dbReference>
<evidence type="ECO:0000313" key="2">
    <source>
        <dbReference type="EMBL" id="MDP5274265.1"/>
    </source>
</evidence>
<organism evidence="2 3">
    <name type="scientific">Chengkuizengella axinellae</name>
    <dbReference type="NCBI Taxonomy" id="3064388"/>
    <lineage>
        <taxon>Bacteria</taxon>
        <taxon>Bacillati</taxon>
        <taxon>Bacillota</taxon>
        <taxon>Bacilli</taxon>
        <taxon>Bacillales</taxon>
        <taxon>Paenibacillaceae</taxon>
        <taxon>Chengkuizengella</taxon>
    </lineage>
</organism>
<protein>
    <submittedName>
        <fullName evidence="2">Class I SAM-dependent methyltransferase</fullName>
        <ecNumber evidence="2">2.1.-.-</ecNumber>
    </submittedName>
</protein>
<dbReference type="CDD" id="cd02440">
    <property type="entry name" value="AdoMet_MTases"/>
    <property type="match status" value="1"/>
</dbReference>
<accession>A0ABT9IY65</accession>
<feature type="domain" description="Methyltransferase type 11" evidence="1">
    <location>
        <begin position="42"/>
        <end position="133"/>
    </location>
</feature>
<dbReference type="GO" id="GO:0032259">
    <property type="term" value="P:methylation"/>
    <property type="evidence" value="ECO:0007669"/>
    <property type="project" value="UniProtKB-KW"/>
</dbReference>
<dbReference type="EC" id="2.1.-.-" evidence="2"/>
<comment type="caution">
    <text evidence="2">The sequence shown here is derived from an EMBL/GenBank/DDBJ whole genome shotgun (WGS) entry which is preliminary data.</text>
</comment>
<sequence>MKAYWTKRFKNEGMIWGDQPSKTAEIAKQLFEQYEARKILVPGGGYGRNTKLFSASDFEVDAIEISEEAIHIAKEWDKKTHFYHGSVFEMPFSFELYDAIYCYDVIHLFLAEERKLLIDKCFNQLKENGYLFFTCFSELEDDFGKGNQVEENTFESKPGKIVHYFTEEDLKHHFKEGHIIETGIVEDTLYYSSGDIRKYYLRYIFVKK</sequence>
<dbReference type="InterPro" id="IPR013216">
    <property type="entry name" value="Methyltransf_11"/>
</dbReference>
<proteinExistence type="predicted"/>
<evidence type="ECO:0000259" key="1">
    <source>
        <dbReference type="Pfam" id="PF08241"/>
    </source>
</evidence>
<gene>
    <name evidence="2" type="ORF">Q5Y73_09105</name>
</gene>
<keyword evidence="3" id="KW-1185">Reference proteome</keyword>
<dbReference type="SUPFAM" id="SSF53335">
    <property type="entry name" value="S-adenosyl-L-methionine-dependent methyltransferases"/>
    <property type="match status" value="1"/>
</dbReference>
<dbReference type="Pfam" id="PF08241">
    <property type="entry name" value="Methyltransf_11"/>
    <property type="match status" value="1"/>
</dbReference>
<evidence type="ECO:0000313" key="3">
    <source>
        <dbReference type="Proteomes" id="UP001231941"/>
    </source>
</evidence>
<reference evidence="2 3" key="1">
    <citation type="submission" date="2023-08" db="EMBL/GenBank/DDBJ databases">
        <authorList>
            <person name="Park J.-S."/>
        </authorList>
    </citation>
    <scope>NUCLEOTIDE SEQUENCE [LARGE SCALE GENOMIC DNA]</scope>
    <source>
        <strain evidence="2 3">2205SS18-9</strain>
    </source>
</reference>
<keyword evidence="2" id="KW-0808">Transferase</keyword>